<dbReference type="GO" id="GO:0003924">
    <property type="term" value="F:GTPase activity"/>
    <property type="evidence" value="ECO:0007669"/>
    <property type="project" value="InterPro"/>
</dbReference>
<sequence length="216" mass="25372">MKDEMNLIYTIQRNNVFCSNYNDLSDINSAFSIHWTVYMIRNMFRQNKTFYVLVFPPWGVFDVGGQRSQRKKWVHCFDDAKAIIYVASLNEYDQVLLEDDKTNRMQESLQLFRHVVNSRYFVRTAVILFLNKKDLFEKKIGHGKSLRIAFPHYKGRENYDEAAKYIETQFLAANENRDKSIYTHLTCATDTKQVQFVLDSVLDTISSAKLRGSGLY</sequence>
<dbReference type="GO" id="GO:0005525">
    <property type="term" value="F:GTP binding"/>
    <property type="evidence" value="ECO:0007669"/>
    <property type="project" value="UniProtKB-KW"/>
</dbReference>
<dbReference type="GO" id="GO:0046872">
    <property type="term" value="F:metal ion binding"/>
    <property type="evidence" value="ECO:0007669"/>
    <property type="project" value="UniProtKB-KW"/>
</dbReference>
<dbReference type="PROSITE" id="PS51882">
    <property type="entry name" value="G_ALPHA"/>
    <property type="match status" value="1"/>
</dbReference>
<keyword evidence="4" id="KW-0460">Magnesium</keyword>
<gene>
    <name evidence="10" type="primary">GPA1</name>
    <name evidence="10" type="ORF">KIN20_018653</name>
</gene>
<dbReference type="GO" id="GO:0005737">
    <property type="term" value="C:cytoplasm"/>
    <property type="evidence" value="ECO:0007669"/>
    <property type="project" value="TreeGrafter"/>
</dbReference>
<feature type="binding site" evidence="9">
    <location>
        <begin position="62"/>
        <end position="66"/>
    </location>
    <ligand>
        <name>GTP</name>
        <dbReference type="ChEBI" id="CHEBI:37565"/>
    </ligand>
</feature>
<dbReference type="SUPFAM" id="SSF52540">
    <property type="entry name" value="P-loop containing nucleoside triphosphate hydrolases"/>
    <property type="match status" value="1"/>
</dbReference>
<evidence type="ECO:0000256" key="9">
    <source>
        <dbReference type="PIRSR" id="PIRSR601019-1"/>
    </source>
</evidence>
<dbReference type="FunFam" id="3.40.50.300:FF:002307">
    <property type="entry name" value="Guanine nucleotide-binding protein G(k) subunit alpha"/>
    <property type="match status" value="1"/>
</dbReference>
<evidence type="ECO:0000313" key="10">
    <source>
        <dbReference type="EMBL" id="KAJ1359838.1"/>
    </source>
</evidence>
<keyword evidence="11" id="KW-1185">Reference proteome</keyword>
<name>A0AAD5MQ78_PARTN</name>
<keyword evidence="7" id="KW-0807">Transducer</keyword>
<evidence type="ECO:0000256" key="5">
    <source>
        <dbReference type="ARBA" id="ARBA00023134"/>
    </source>
</evidence>
<keyword evidence="3 9" id="KW-0547">Nucleotide-binding</keyword>
<dbReference type="PANTHER" id="PTHR10218:SF232">
    <property type="entry name" value="GUANINE NUCLEOTIDE-BINDING PROTEIN ALPHA-1 SUBUNIT"/>
    <property type="match status" value="1"/>
</dbReference>
<organism evidence="10 11">
    <name type="scientific">Parelaphostrongylus tenuis</name>
    <name type="common">Meningeal worm</name>
    <dbReference type="NCBI Taxonomy" id="148309"/>
    <lineage>
        <taxon>Eukaryota</taxon>
        <taxon>Metazoa</taxon>
        <taxon>Ecdysozoa</taxon>
        <taxon>Nematoda</taxon>
        <taxon>Chromadorea</taxon>
        <taxon>Rhabditida</taxon>
        <taxon>Rhabditina</taxon>
        <taxon>Rhabditomorpha</taxon>
        <taxon>Strongyloidea</taxon>
        <taxon>Metastrongylidae</taxon>
        <taxon>Parelaphostrongylus</taxon>
    </lineage>
</organism>
<dbReference type="Proteomes" id="UP001196413">
    <property type="component" value="Unassembled WGS sequence"/>
</dbReference>
<evidence type="ECO:0000256" key="6">
    <source>
        <dbReference type="ARBA" id="ARBA00023139"/>
    </source>
</evidence>
<dbReference type="InterPro" id="IPR001019">
    <property type="entry name" value="Gprotein_alpha_su"/>
</dbReference>
<reference evidence="10" key="1">
    <citation type="submission" date="2021-06" db="EMBL/GenBank/DDBJ databases">
        <title>Parelaphostrongylus tenuis whole genome reference sequence.</title>
        <authorList>
            <person name="Garwood T.J."/>
            <person name="Larsen P.A."/>
            <person name="Fountain-Jones N.M."/>
            <person name="Garbe J.R."/>
            <person name="Macchietto M.G."/>
            <person name="Kania S.A."/>
            <person name="Gerhold R.W."/>
            <person name="Richards J.E."/>
            <person name="Wolf T.M."/>
        </authorList>
    </citation>
    <scope>NUCLEOTIDE SEQUENCE</scope>
    <source>
        <strain evidence="10">MNPRO001-30</strain>
        <tissue evidence="10">Meninges</tissue>
    </source>
</reference>
<protein>
    <submittedName>
        <fullName evidence="10">Guanine nucleotide-binding protein subunit alpha</fullName>
    </submittedName>
</protein>
<feature type="binding site" evidence="9">
    <location>
        <position position="188"/>
    </location>
    <ligand>
        <name>GTP</name>
        <dbReference type="ChEBI" id="CHEBI:37565"/>
    </ligand>
</feature>
<dbReference type="Gene3D" id="3.40.50.300">
    <property type="entry name" value="P-loop containing nucleotide triphosphate hydrolases"/>
    <property type="match status" value="1"/>
</dbReference>
<dbReference type="AlphaFoldDB" id="A0AAD5MQ78"/>
<dbReference type="GO" id="GO:0005834">
    <property type="term" value="C:heterotrimeric G-protein complex"/>
    <property type="evidence" value="ECO:0007669"/>
    <property type="project" value="TreeGrafter"/>
</dbReference>
<keyword evidence="2" id="KW-0479">Metal-binding</keyword>
<dbReference type="InterPro" id="IPR027417">
    <property type="entry name" value="P-loop_NTPase"/>
</dbReference>
<dbReference type="PRINTS" id="PR00318">
    <property type="entry name" value="GPROTEINA"/>
</dbReference>
<feature type="binding site" evidence="9">
    <location>
        <begin position="131"/>
        <end position="134"/>
    </location>
    <ligand>
        <name>GTP</name>
        <dbReference type="ChEBI" id="CHEBI:37565"/>
    </ligand>
</feature>
<keyword evidence="6" id="KW-0564">Palmitate</keyword>
<evidence type="ECO:0000313" key="11">
    <source>
        <dbReference type="Proteomes" id="UP001196413"/>
    </source>
</evidence>
<dbReference type="GO" id="GO:0007188">
    <property type="term" value="P:adenylate cyclase-modulating G protein-coupled receptor signaling pathway"/>
    <property type="evidence" value="ECO:0007669"/>
    <property type="project" value="TreeGrafter"/>
</dbReference>
<evidence type="ECO:0000256" key="2">
    <source>
        <dbReference type="ARBA" id="ARBA00022723"/>
    </source>
</evidence>
<keyword evidence="8" id="KW-0449">Lipoprotein</keyword>
<dbReference type="Pfam" id="PF00503">
    <property type="entry name" value="G-alpha"/>
    <property type="match status" value="1"/>
</dbReference>
<accession>A0AAD5MQ78</accession>
<evidence type="ECO:0000256" key="1">
    <source>
        <dbReference type="ARBA" id="ARBA00022707"/>
    </source>
</evidence>
<keyword evidence="1" id="KW-0519">Myristate</keyword>
<evidence type="ECO:0000256" key="8">
    <source>
        <dbReference type="ARBA" id="ARBA00023288"/>
    </source>
</evidence>
<evidence type="ECO:0000256" key="3">
    <source>
        <dbReference type="ARBA" id="ARBA00022741"/>
    </source>
</evidence>
<dbReference type="EMBL" id="JAHQIW010003718">
    <property type="protein sequence ID" value="KAJ1359838.1"/>
    <property type="molecule type" value="Genomic_DNA"/>
</dbReference>
<dbReference type="PANTHER" id="PTHR10218">
    <property type="entry name" value="GTP-BINDING PROTEIN ALPHA SUBUNIT"/>
    <property type="match status" value="1"/>
</dbReference>
<dbReference type="CDD" id="cd00066">
    <property type="entry name" value="G-alpha"/>
    <property type="match status" value="1"/>
</dbReference>
<proteinExistence type="predicted"/>
<evidence type="ECO:0000256" key="4">
    <source>
        <dbReference type="ARBA" id="ARBA00022842"/>
    </source>
</evidence>
<dbReference type="GO" id="GO:0031683">
    <property type="term" value="F:G-protein beta/gamma-subunit complex binding"/>
    <property type="evidence" value="ECO:0007669"/>
    <property type="project" value="InterPro"/>
</dbReference>
<evidence type="ECO:0000256" key="7">
    <source>
        <dbReference type="ARBA" id="ARBA00023224"/>
    </source>
</evidence>
<comment type="caution">
    <text evidence="10">The sequence shown here is derived from an EMBL/GenBank/DDBJ whole genome shotgun (WGS) entry which is preliminary data.</text>
</comment>
<keyword evidence="5 9" id="KW-0342">GTP-binding</keyword>
<dbReference type="SMART" id="SM00275">
    <property type="entry name" value="G_alpha"/>
    <property type="match status" value="1"/>
</dbReference>
<dbReference type="GO" id="GO:0001664">
    <property type="term" value="F:G protein-coupled receptor binding"/>
    <property type="evidence" value="ECO:0007669"/>
    <property type="project" value="TreeGrafter"/>
</dbReference>